<dbReference type="HOGENOM" id="CLU_3153757_0_0_4"/>
<evidence type="ECO:0000313" key="2">
    <source>
        <dbReference type="Proteomes" id="UP000027604"/>
    </source>
</evidence>
<sequence length="48" mass="5214">MATQGHLRRFSCSGGNARARAAPIRAGFSVSPDLSIHVEYSSCARRQH</sequence>
<dbReference type="Proteomes" id="UP000027604">
    <property type="component" value="Chromosome I"/>
</dbReference>
<evidence type="ECO:0000313" key="1">
    <source>
        <dbReference type="EMBL" id="CDG81804.1"/>
    </source>
</evidence>
<dbReference type="EMBL" id="HG322949">
    <property type="protein sequence ID" value="CDG81804.1"/>
    <property type="molecule type" value="Genomic_DNA"/>
</dbReference>
<dbReference type="STRING" id="1349767.GJA_1150"/>
<accession>W0UZ13</accession>
<dbReference type="KEGG" id="jag:GJA_1150"/>
<keyword evidence="2" id="KW-1185">Reference proteome</keyword>
<protein>
    <submittedName>
        <fullName evidence="1">Uncharacterized protein</fullName>
    </submittedName>
</protein>
<proteinExistence type="predicted"/>
<gene>
    <name evidence="1" type="ORF">GJA_1150</name>
</gene>
<reference evidence="1 2" key="1">
    <citation type="journal article" date="2015" name="Genome Announc.">
        <title>Genome Sequence of Mushroom Soft-Rot Pathogen Janthinobacterium agaricidamnosum.</title>
        <authorList>
            <person name="Graupner K."/>
            <person name="Lackner G."/>
            <person name="Hertweck C."/>
        </authorList>
    </citation>
    <scope>NUCLEOTIDE SEQUENCE [LARGE SCALE GENOMIC DNA]</scope>
    <source>
        <strain evidence="2">NBRC 102515 / DSM 9628</strain>
    </source>
</reference>
<dbReference type="AlphaFoldDB" id="W0UZ13"/>
<name>W0UZ13_9BURK</name>
<organism evidence="1 2">
    <name type="scientific">Janthinobacterium agaricidamnosum NBRC 102515 = DSM 9628</name>
    <dbReference type="NCBI Taxonomy" id="1349767"/>
    <lineage>
        <taxon>Bacteria</taxon>
        <taxon>Pseudomonadati</taxon>
        <taxon>Pseudomonadota</taxon>
        <taxon>Betaproteobacteria</taxon>
        <taxon>Burkholderiales</taxon>
        <taxon>Oxalobacteraceae</taxon>
        <taxon>Janthinobacterium</taxon>
    </lineage>
</organism>